<reference evidence="1 3" key="1">
    <citation type="journal article" date="2017" name="Nat. Microbiol.">
        <title>Natural product diversity associated with the nematode symbionts Photorhabdus and Xenorhabdus.</title>
        <authorList>
            <person name="Tobias N.J."/>
            <person name="Wolff H."/>
            <person name="Djahanschiri B."/>
            <person name="Grundmann F."/>
            <person name="Kronenwerth M."/>
            <person name="Shi Y.M."/>
            <person name="Simonyi S."/>
            <person name="Grun P."/>
            <person name="Shapiro-Ilan D."/>
            <person name="Pidot S.J."/>
            <person name="Stinear T.P."/>
            <person name="Ebersberger I."/>
            <person name="Bode H.B."/>
        </authorList>
    </citation>
    <scope>NUCLEOTIDE SEQUENCE [LARGE SCALE GENOMIC DNA]</scope>
    <source>
        <strain evidence="1 3">DSM 16337</strain>
    </source>
</reference>
<evidence type="ECO:0000313" key="4">
    <source>
        <dbReference type="Proteomes" id="UP000283568"/>
    </source>
</evidence>
<dbReference type="RefSeq" id="WP_099133962.1">
    <property type="nucleotide sequence ID" value="NZ_CAWNOJ010000046.1"/>
</dbReference>
<evidence type="ECO:0000313" key="3">
    <source>
        <dbReference type="Proteomes" id="UP000225605"/>
    </source>
</evidence>
<protein>
    <recommendedName>
        <fullName evidence="5">Phage protein</fullName>
    </recommendedName>
</protein>
<dbReference type="EMBL" id="NIBT01000033">
    <property type="protein sequence ID" value="PHM22232.1"/>
    <property type="molecule type" value="Genomic_DNA"/>
</dbReference>
<dbReference type="OrthoDB" id="6539783at2"/>
<proteinExistence type="predicted"/>
<organism evidence="1 3">
    <name type="scientific">Xenorhabdus ehlersii</name>
    <dbReference type="NCBI Taxonomy" id="290111"/>
    <lineage>
        <taxon>Bacteria</taxon>
        <taxon>Pseudomonadati</taxon>
        <taxon>Pseudomonadota</taxon>
        <taxon>Gammaproteobacteria</taxon>
        <taxon>Enterobacterales</taxon>
        <taxon>Morganellaceae</taxon>
        <taxon>Xenorhabdus</taxon>
    </lineage>
</organism>
<name>A0A2D0IKD1_9GAMM</name>
<keyword evidence="4" id="KW-1185">Reference proteome</keyword>
<dbReference type="AlphaFoldDB" id="A0A2D0IKD1"/>
<accession>A0A2D0IKD1</accession>
<dbReference type="Proteomes" id="UP000225605">
    <property type="component" value="Unassembled WGS sequence"/>
</dbReference>
<dbReference type="Proteomes" id="UP000283568">
    <property type="component" value="Unassembled WGS sequence"/>
</dbReference>
<evidence type="ECO:0000313" key="2">
    <source>
        <dbReference type="EMBL" id="RKE90576.1"/>
    </source>
</evidence>
<gene>
    <name evidence="2" type="ORF">BDE27_2454</name>
    <name evidence="1" type="ORF">Xehl_03836</name>
</gene>
<dbReference type="EMBL" id="RAQI01000003">
    <property type="protein sequence ID" value="RKE90576.1"/>
    <property type="molecule type" value="Genomic_DNA"/>
</dbReference>
<evidence type="ECO:0008006" key="5">
    <source>
        <dbReference type="Google" id="ProtNLM"/>
    </source>
</evidence>
<sequence length="117" mass="13569">MATFYPRMQKTSERLLKKYGAEFQVKRKGQHWVDDEGKEHHEPEKQFSAVGVKTKYNPNEIDGSLILSTDIKMVFSSDIELKKGDRVLVDSVWLRVIEPNPIKPADFILCYQSQLRA</sequence>
<comment type="caution">
    <text evidence="1">The sequence shown here is derived from an EMBL/GenBank/DDBJ whole genome shotgun (WGS) entry which is preliminary data.</text>
</comment>
<reference evidence="2 4" key="2">
    <citation type="submission" date="2018-09" db="EMBL/GenBank/DDBJ databases">
        <title>Genomic Encyclopedia of Archaeal and Bacterial Type Strains, Phase II (KMG-II): from individual species to whole genera.</title>
        <authorList>
            <person name="Goeker M."/>
        </authorList>
    </citation>
    <scope>NUCLEOTIDE SEQUENCE [LARGE SCALE GENOMIC DNA]</scope>
    <source>
        <strain evidence="2 4">DSM 16337</strain>
    </source>
</reference>
<evidence type="ECO:0000313" key="1">
    <source>
        <dbReference type="EMBL" id="PHM22232.1"/>
    </source>
</evidence>